<organism evidence="3 4">
    <name type="scientific">Streptomyces luomodiensis</name>
    <dbReference type="NCBI Taxonomy" id="3026192"/>
    <lineage>
        <taxon>Bacteria</taxon>
        <taxon>Bacillati</taxon>
        <taxon>Actinomycetota</taxon>
        <taxon>Actinomycetes</taxon>
        <taxon>Kitasatosporales</taxon>
        <taxon>Streptomycetaceae</taxon>
        <taxon>Streptomyces</taxon>
    </lineage>
</organism>
<evidence type="ECO:0000259" key="2">
    <source>
        <dbReference type="Pfam" id="PF26056"/>
    </source>
</evidence>
<accession>A0ABY9VB98</accession>
<gene>
    <name evidence="3" type="ORF">PS467_39035</name>
</gene>
<evidence type="ECO:0000256" key="1">
    <source>
        <dbReference type="SAM" id="MobiDB-lite"/>
    </source>
</evidence>
<proteinExistence type="predicted"/>
<evidence type="ECO:0000313" key="3">
    <source>
        <dbReference type="EMBL" id="WNF00909.1"/>
    </source>
</evidence>
<sequence length="281" mass="29270">MSQPMIFERTAQHQQSTRIPSRRKKQTLIAAIGIGLAVVLSGCNDDTGDATDNDTSAAGSKSPSAASSPSSASSAPASPSGDQPSVAGWQTQTAQKHHFRYDVPAKAEKWKVLGEDTALSYTDKDGQPIVVMTAAANYREGGCASSPNPKAFGEAGKGQLATVGTTGGGKDGTLQENARNWAGNWGFAAYGGADHKPKIEVSQAKPWKQGGIDGYTATAQVTVTNRPSSCVPPKAVVHSIAQKLPDGTMHGWVIYADQGVPNALTDAEIKKIMSTVRSTSS</sequence>
<feature type="region of interest" description="Disordered" evidence="1">
    <location>
        <begin position="49"/>
        <end position="93"/>
    </location>
</feature>
<dbReference type="Pfam" id="PF26056">
    <property type="entry name" value="DUF8017"/>
    <property type="match status" value="1"/>
</dbReference>
<feature type="domain" description="DUF8017" evidence="2">
    <location>
        <begin position="83"/>
        <end position="279"/>
    </location>
</feature>
<reference evidence="3 4" key="1">
    <citation type="submission" date="2023-02" db="EMBL/GenBank/DDBJ databases">
        <title>Streptomyces sp. SCA4-21 with antifungal activity against Fusarium oxysporum f. sp. cubense, Streptomyces sp. SCA2-17 with antifungal activity against Fusarium oxysporum f. sp. cubense.</title>
        <authorList>
            <person name="Qi D."/>
        </authorList>
    </citation>
    <scope>NUCLEOTIDE SEQUENCE [LARGE SCALE GENOMIC DNA]</scope>
    <source>
        <strain evidence="3 4">SCA4-21</strain>
    </source>
</reference>
<name>A0ABY9VB98_9ACTN</name>
<feature type="compositionally biased region" description="Low complexity" evidence="1">
    <location>
        <begin position="53"/>
        <end position="80"/>
    </location>
</feature>
<protein>
    <recommendedName>
        <fullName evidence="2">DUF8017 domain-containing protein</fullName>
    </recommendedName>
</protein>
<feature type="region of interest" description="Disordered" evidence="1">
    <location>
        <begin position="1"/>
        <end position="23"/>
    </location>
</feature>
<dbReference type="InterPro" id="IPR058330">
    <property type="entry name" value="DUF8017"/>
</dbReference>
<dbReference type="EMBL" id="CP117522">
    <property type="protein sequence ID" value="WNF00909.1"/>
    <property type="molecule type" value="Genomic_DNA"/>
</dbReference>
<evidence type="ECO:0000313" key="4">
    <source>
        <dbReference type="Proteomes" id="UP001305606"/>
    </source>
</evidence>
<keyword evidence="4" id="KW-1185">Reference proteome</keyword>
<dbReference type="RefSeq" id="WP_311039255.1">
    <property type="nucleotide sequence ID" value="NZ_CP117522.1"/>
</dbReference>
<dbReference type="Proteomes" id="UP001305606">
    <property type="component" value="Chromosome"/>
</dbReference>